<keyword evidence="1" id="KW-0175">Coiled coil</keyword>
<sequence length="167" mass="18756">MGYVTPFFPSFRTNCQPHLQFLESGESVSGSNPIKSSSGATVSVFDGKKVVLNYRKIFISELLNVIWGKLSGSDVDCASSLKKEVQVILEEMDDKDVDVSPLMRLVKSFFELASIYDQSLSEVREEIEKLRQKEKDLEVLFEATEKEIEEAKLGVSTAEKDFDACNK</sequence>
<accession>A0ABS8VAB8</accession>
<dbReference type="EMBL" id="JACEIK010003994">
    <property type="protein sequence ID" value="MCD9643784.1"/>
    <property type="molecule type" value="Genomic_DNA"/>
</dbReference>
<keyword evidence="3" id="KW-1185">Reference proteome</keyword>
<comment type="caution">
    <text evidence="2">The sequence shown here is derived from an EMBL/GenBank/DDBJ whole genome shotgun (WGS) entry which is preliminary data.</text>
</comment>
<proteinExistence type="predicted"/>
<gene>
    <name evidence="2" type="ORF">HAX54_031483</name>
</gene>
<feature type="coiled-coil region" evidence="1">
    <location>
        <begin position="113"/>
        <end position="161"/>
    </location>
</feature>
<evidence type="ECO:0000313" key="3">
    <source>
        <dbReference type="Proteomes" id="UP000823775"/>
    </source>
</evidence>
<organism evidence="2 3">
    <name type="scientific">Datura stramonium</name>
    <name type="common">Jimsonweed</name>
    <name type="synonym">Common thornapple</name>
    <dbReference type="NCBI Taxonomy" id="4076"/>
    <lineage>
        <taxon>Eukaryota</taxon>
        <taxon>Viridiplantae</taxon>
        <taxon>Streptophyta</taxon>
        <taxon>Embryophyta</taxon>
        <taxon>Tracheophyta</taxon>
        <taxon>Spermatophyta</taxon>
        <taxon>Magnoliopsida</taxon>
        <taxon>eudicotyledons</taxon>
        <taxon>Gunneridae</taxon>
        <taxon>Pentapetalae</taxon>
        <taxon>asterids</taxon>
        <taxon>lamiids</taxon>
        <taxon>Solanales</taxon>
        <taxon>Solanaceae</taxon>
        <taxon>Solanoideae</taxon>
        <taxon>Datureae</taxon>
        <taxon>Datura</taxon>
    </lineage>
</organism>
<evidence type="ECO:0000256" key="1">
    <source>
        <dbReference type="SAM" id="Coils"/>
    </source>
</evidence>
<reference evidence="2 3" key="1">
    <citation type="journal article" date="2021" name="BMC Genomics">
        <title>Datura genome reveals duplications of psychoactive alkaloid biosynthetic genes and high mutation rate following tissue culture.</title>
        <authorList>
            <person name="Rajewski A."/>
            <person name="Carter-House D."/>
            <person name="Stajich J."/>
            <person name="Litt A."/>
        </authorList>
    </citation>
    <scope>NUCLEOTIDE SEQUENCE [LARGE SCALE GENOMIC DNA]</scope>
    <source>
        <strain evidence="2">AR-01</strain>
    </source>
</reference>
<evidence type="ECO:0000313" key="2">
    <source>
        <dbReference type="EMBL" id="MCD9643784.1"/>
    </source>
</evidence>
<dbReference type="Proteomes" id="UP000823775">
    <property type="component" value="Unassembled WGS sequence"/>
</dbReference>
<protein>
    <submittedName>
        <fullName evidence="2">Uncharacterized protein</fullName>
    </submittedName>
</protein>
<name>A0ABS8VAB8_DATST</name>